<evidence type="ECO:0000313" key="1">
    <source>
        <dbReference type="EMBL" id="CBH10244.1"/>
    </source>
</evidence>
<sequence length="236" mass="26955">MACDDSTKRNAAAVNRLLQKTRAATAPNSQWLNSITRREDGTLSNELHLSNQQRLACEMGVFPKGRFGDVEIEEENPQRSCHALAQRRARHEWKTDEEAKRRLQIGRGEVCNKRELRAAARREAAILRYEMTLPRRRVVGHLSHLMPAQADASLAVPTEGAADALVEKGCGRWVLHNSYRQQLLHGEPVMTRIMRGEFYETKPPPQRKKKVWAAGKRHVRMTSEVNRLMNTGGWCR</sequence>
<dbReference type="EMBL" id="FN554966">
    <property type="protein sequence ID" value="CBH10244.1"/>
    <property type="molecule type" value="Genomic_DNA"/>
</dbReference>
<evidence type="ECO:0000313" key="2">
    <source>
        <dbReference type="Proteomes" id="UP000002316"/>
    </source>
</evidence>
<dbReference type="VEuPathDB" id="TriTrypDB:Tbg972.3.5860"/>
<accession>C9ZKM8</accession>
<dbReference type="Proteomes" id="UP000002316">
    <property type="component" value="Chromosome 3"/>
</dbReference>
<dbReference type="KEGG" id="tbg:TbgDal_III5860"/>
<gene>
    <name evidence="1" type="ORF">TbgDal_III5860</name>
</gene>
<proteinExistence type="predicted"/>
<protein>
    <submittedName>
        <fullName evidence="1">Uncharacterized protein</fullName>
    </submittedName>
</protein>
<dbReference type="OrthoDB" id="271786at2759"/>
<dbReference type="GeneID" id="23859399"/>
<dbReference type="AlphaFoldDB" id="C9ZKM8"/>
<dbReference type="RefSeq" id="XP_011772534.1">
    <property type="nucleotide sequence ID" value="XM_011774232.1"/>
</dbReference>
<name>C9ZKM8_TRYB9</name>
<reference evidence="2" key="1">
    <citation type="journal article" date="2010" name="PLoS Negl. Trop. Dis.">
        <title>The genome sequence of Trypanosoma brucei gambiense, causative agent of chronic human african trypanosomiasis.</title>
        <authorList>
            <person name="Jackson A.P."/>
            <person name="Sanders M."/>
            <person name="Berry A."/>
            <person name="McQuillan J."/>
            <person name="Aslett M.A."/>
            <person name="Quail M.A."/>
            <person name="Chukualim B."/>
            <person name="Capewell P."/>
            <person name="MacLeod A."/>
            <person name="Melville S.E."/>
            <person name="Gibson W."/>
            <person name="Barry J.D."/>
            <person name="Berriman M."/>
            <person name="Hertz-Fowler C."/>
        </authorList>
    </citation>
    <scope>NUCLEOTIDE SEQUENCE [LARGE SCALE GENOMIC DNA]</scope>
    <source>
        <strain evidence="2">MHOM/CI/86/DAL972</strain>
    </source>
</reference>
<organism evidence="1 2">
    <name type="scientific">Trypanosoma brucei gambiense (strain MHOM/CI/86/DAL972)</name>
    <dbReference type="NCBI Taxonomy" id="679716"/>
    <lineage>
        <taxon>Eukaryota</taxon>
        <taxon>Discoba</taxon>
        <taxon>Euglenozoa</taxon>
        <taxon>Kinetoplastea</taxon>
        <taxon>Metakinetoplastina</taxon>
        <taxon>Trypanosomatida</taxon>
        <taxon>Trypanosomatidae</taxon>
        <taxon>Trypanosoma</taxon>
    </lineage>
</organism>